<evidence type="ECO:0000313" key="1">
    <source>
        <dbReference type="EMBL" id="RAI73810.1"/>
    </source>
</evidence>
<keyword evidence="2" id="KW-1185">Reference proteome</keyword>
<comment type="caution">
    <text evidence="1">The sequence shown here is derived from an EMBL/GenBank/DDBJ whole genome shotgun (WGS) entry which is preliminary data.</text>
</comment>
<sequence length="126" mass="14618">MGTRLQKKYTSTNLSAESVLTNWIKATSDLYINYRKIMTAVNRPETESLRQEKQYIGQCPRVLLMELAITMQQELERLLLDMEKIDTFTPSTSKQTIKRLFDHTNALNELNDQAQIRLDLVTHSPS</sequence>
<evidence type="ECO:0000313" key="2">
    <source>
        <dbReference type="Proteomes" id="UP000249016"/>
    </source>
</evidence>
<reference evidence="1 2" key="1">
    <citation type="submission" date="2018-06" db="EMBL/GenBank/DDBJ databases">
        <title>Spirosoma sp. HMF3257 Genome sequencing and assembly.</title>
        <authorList>
            <person name="Kang H."/>
            <person name="Cha I."/>
            <person name="Kim H."/>
            <person name="Kang J."/>
            <person name="Joh K."/>
        </authorList>
    </citation>
    <scope>NUCLEOTIDE SEQUENCE [LARGE SCALE GENOMIC DNA]</scope>
    <source>
        <strain evidence="1 2">HMF3257</strain>
    </source>
</reference>
<dbReference type="AlphaFoldDB" id="A0A327NER4"/>
<name>A0A327NER4_9BACT</name>
<proteinExistence type="predicted"/>
<dbReference type="RefSeq" id="WP_111340682.1">
    <property type="nucleotide sequence ID" value="NZ_QLII01000001.1"/>
</dbReference>
<gene>
    <name evidence="1" type="ORF">HMF3257_04245</name>
</gene>
<dbReference type="Proteomes" id="UP000249016">
    <property type="component" value="Unassembled WGS sequence"/>
</dbReference>
<accession>A0A327NER4</accession>
<protein>
    <submittedName>
        <fullName evidence="1">Uncharacterized protein</fullName>
    </submittedName>
</protein>
<dbReference type="EMBL" id="QLII01000001">
    <property type="protein sequence ID" value="RAI73810.1"/>
    <property type="molecule type" value="Genomic_DNA"/>
</dbReference>
<organism evidence="1 2">
    <name type="scientific">Spirosoma telluris</name>
    <dbReference type="NCBI Taxonomy" id="2183553"/>
    <lineage>
        <taxon>Bacteria</taxon>
        <taxon>Pseudomonadati</taxon>
        <taxon>Bacteroidota</taxon>
        <taxon>Cytophagia</taxon>
        <taxon>Cytophagales</taxon>
        <taxon>Cytophagaceae</taxon>
        <taxon>Spirosoma</taxon>
    </lineage>
</organism>